<proteinExistence type="predicted"/>
<dbReference type="Proteomes" id="UP000030745">
    <property type="component" value="Unassembled WGS sequence"/>
</dbReference>
<reference evidence="2 3" key="1">
    <citation type="journal article" date="2013" name="PLoS Genet.">
        <title>Distinctive expansion of potential virulence genes in the genome of the oomycete fish pathogen Saprolegnia parasitica.</title>
        <authorList>
            <person name="Jiang R.H."/>
            <person name="de Bruijn I."/>
            <person name="Haas B.J."/>
            <person name="Belmonte R."/>
            <person name="Lobach L."/>
            <person name="Christie J."/>
            <person name="van den Ackerveken G."/>
            <person name="Bottin A."/>
            <person name="Bulone V."/>
            <person name="Diaz-Moreno S.M."/>
            <person name="Dumas B."/>
            <person name="Fan L."/>
            <person name="Gaulin E."/>
            <person name="Govers F."/>
            <person name="Grenville-Briggs L.J."/>
            <person name="Horner N.R."/>
            <person name="Levin J.Z."/>
            <person name="Mammella M."/>
            <person name="Meijer H.J."/>
            <person name="Morris P."/>
            <person name="Nusbaum C."/>
            <person name="Oome S."/>
            <person name="Phillips A.J."/>
            <person name="van Rooyen D."/>
            <person name="Rzeszutek E."/>
            <person name="Saraiva M."/>
            <person name="Secombes C.J."/>
            <person name="Seidl M.F."/>
            <person name="Snel B."/>
            <person name="Stassen J.H."/>
            <person name="Sykes S."/>
            <person name="Tripathy S."/>
            <person name="van den Berg H."/>
            <person name="Vega-Arreguin J.C."/>
            <person name="Wawra S."/>
            <person name="Young S.K."/>
            <person name="Zeng Q."/>
            <person name="Dieguez-Uribeondo J."/>
            <person name="Russ C."/>
            <person name="Tyler B.M."/>
            <person name="van West P."/>
        </authorList>
    </citation>
    <scope>NUCLEOTIDE SEQUENCE [LARGE SCALE GENOMIC DNA]</scope>
    <source>
        <strain evidence="2 3">CBS 223.65</strain>
    </source>
</reference>
<dbReference type="InterPro" id="IPR045126">
    <property type="entry name" value="TRAPPC10/Trs130"/>
</dbReference>
<feature type="domain" description="TRAPPC10/Trs130 N-terminal" evidence="1">
    <location>
        <begin position="30"/>
        <end position="363"/>
    </location>
</feature>
<dbReference type="PANTHER" id="PTHR13251:SF3">
    <property type="entry name" value="TRAFFICKING PROTEIN PARTICLE COMPLEX SUBUNIT 10"/>
    <property type="match status" value="1"/>
</dbReference>
<accession>A0A067C5P6</accession>
<evidence type="ECO:0000259" key="1">
    <source>
        <dbReference type="Pfam" id="PF23036"/>
    </source>
</evidence>
<protein>
    <recommendedName>
        <fullName evidence="1">TRAPPC10/Trs130 N-terminal domain-containing protein</fullName>
    </recommendedName>
</protein>
<dbReference type="Pfam" id="PF23036">
    <property type="entry name" value="TRAPPC10_1st"/>
    <property type="match status" value="1"/>
</dbReference>
<evidence type="ECO:0000313" key="3">
    <source>
        <dbReference type="Proteomes" id="UP000030745"/>
    </source>
</evidence>
<dbReference type="OMA" id="YFARRAC"/>
<keyword evidence="3" id="KW-1185">Reference proteome</keyword>
<dbReference type="EMBL" id="KK583228">
    <property type="protein sequence ID" value="KDO25833.1"/>
    <property type="molecule type" value="Genomic_DNA"/>
</dbReference>
<dbReference type="InterPro" id="IPR056913">
    <property type="entry name" value="TRAPPC10/Trs130_N"/>
</dbReference>
<dbReference type="GO" id="GO:0006891">
    <property type="term" value="P:intra-Golgi vesicle-mediated transport"/>
    <property type="evidence" value="ECO:0007669"/>
    <property type="project" value="TreeGrafter"/>
</dbReference>
<dbReference type="AlphaFoldDB" id="A0A067C5P6"/>
<dbReference type="GO" id="GO:0034498">
    <property type="term" value="P:early endosome to Golgi transport"/>
    <property type="evidence" value="ECO:0007669"/>
    <property type="project" value="TreeGrafter"/>
</dbReference>
<organism evidence="2 3">
    <name type="scientific">Saprolegnia parasitica (strain CBS 223.65)</name>
    <dbReference type="NCBI Taxonomy" id="695850"/>
    <lineage>
        <taxon>Eukaryota</taxon>
        <taxon>Sar</taxon>
        <taxon>Stramenopiles</taxon>
        <taxon>Oomycota</taxon>
        <taxon>Saprolegniomycetes</taxon>
        <taxon>Saprolegniales</taxon>
        <taxon>Saprolegniaceae</taxon>
        <taxon>Saprolegnia</taxon>
    </lineage>
</organism>
<dbReference type="VEuPathDB" id="FungiDB:SPRG_08777"/>
<dbReference type="PANTHER" id="PTHR13251">
    <property type="entry name" value="EPILEPSY HOLOPROSENCEPHALY CANDIDATE 1/TMEM1"/>
    <property type="match status" value="1"/>
</dbReference>
<name>A0A067C5P6_SAPPC</name>
<evidence type="ECO:0000313" key="2">
    <source>
        <dbReference type="EMBL" id="KDO25833.1"/>
    </source>
</evidence>
<dbReference type="OrthoDB" id="10256906at2759"/>
<dbReference type="GO" id="GO:1990071">
    <property type="term" value="C:TRAPPII protein complex"/>
    <property type="evidence" value="ECO:0007669"/>
    <property type="project" value="InterPro"/>
</dbReference>
<dbReference type="GeneID" id="24130983"/>
<dbReference type="RefSeq" id="XP_012203397.1">
    <property type="nucleotide sequence ID" value="XM_012348007.1"/>
</dbReference>
<dbReference type="GO" id="GO:0005829">
    <property type="term" value="C:cytosol"/>
    <property type="evidence" value="ECO:0007669"/>
    <property type="project" value="GOC"/>
</dbReference>
<sequence length="1054" mass="116548">MGDRSFYGSVPQLAQLKSAPASAGMSGVSVHFEDHGDVWQFVLPSLDERLPLRNIAWKNHLQVNKTIDRLHIHFYQVHTQAQLLKQPQATTGSVPPTGLVFLFVVKCEDLATYKTKIKPALSAWVDRMNLLKNEWLVLYVPLGTQATSSTAAAATVASRGLSAFGTSFRDSSKVYRKIFDKLRADFSDKNDRLDRLCKIEVLEGNTVVGAAPGQQPQHEAQWSELLLKLKTCIMEAFETRCCEYEEELRLLDAKRSLSGWDFSSFFQVKESLALLYSQASLYDDALRHYDELEAIFMTLDDAAQNDLPALEATDAIFSSSPFEIDLVVVRMSIAVNAASPLHVRLYLFCRQVAILYQRYDYVAVCDRSLLFLPQFLLLLQRTSLLPPTLPLQWAIGAAVALAVSCETEFEQYQVSRPKAEQAQMTLIAAPLGELLYFARRACKRLPPTSPTPGRHWYTLCLQPEALHQVTYWASVHYATAGRLRFAAFLSAECARYDVTNATSIDRAASLYLKHVHQLQLDQWGDALEASIAALVDVYMSNNDVAAAATMCLHWLQLEPSIDRLRKESDKGLHSFWLNTLAPITTVPLHDLLHVLPASSVALPTMALQIRNRLLRPLPVEKIAVAFRSSTVSDPTVEEAARLWFALPSDDVLLLAGNAVTSVLLRYDGPPLAPGVYVASLLTCSMAKQRVSFDLDAPLVFNVSPLHPSSLVLCAQAVPLLTPQTTVGWTLRVELNDDVLESGSLALYVQSPETDPTTIAFEGHVLRFTIDVAVRPSPRDSKATLCAELSYAYAHHSDSSLVYAASTVVDQAFAVRHAMQLRAEMACVPRSHQLFLHVPLVCNDVAPIEVDPRACAFIVSTDGGNDHDVLSERLPWIEVDFNPLRGMKSPMQLRPGSPFSLSFVLRVEWDRVPQDASATVRVAYALDGQSSCMDFPADLVAAAAARRPPQPRATLRVVCLSESDWLVLGKVVEFRVGVSPSDETRFVRLASSAWACAGKASQLVRETTLRFKLLPLRVGSVPAPTFELVRADGSRIDVDEDQLRTHLVLGTGASS</sequence>
<dbReference type="KEGG" id="spar:SPRG_08777"/>
<dbReference type="STRING" id="695850.A0A067C5P6"/>
<gene>
    <name evidence="2" type="ORF">SPRG_08777</name>
</gene>